<feature type="region of interest" description="Disordered" evidence="1">
    <location>
        <begin position="16"/>
        <end position="38"/>
    </location>
</feature>
<sequence length="150" mass="17107">MKVMLDVMREIEKYQEAGVHQRSMSQNPFQPGQRERTPQEQADFLKAINALPEIFFTADAVLHIDGDWPELEVEHLHEMLKEEDLSKFQLRENGTAVLAYNQFQADDGSLAQLPVYTVESVDGGRQARADGNDRAVALNFLSLFWFKPAL</sequence>
<dbReference type="EMBL" id="LSRX01000056">
    <property type="protein sequence ID" value="OLQ11609.1"/>
    <property type="molecule type" value="Genomic_DNA"/>
</dbReference>
<proteinExistence type="predicted"/>
<evidence type="ECO:0000313" key="3">
    <source>
        <dbReference type="Proteomes" id="UP000186817"/>
    </source>
</evidence>
<reference evidence="2 3" key="1">
    <citation type="submission" date="2016-02" db="EMBL/GenBank/DDBJ databases">
        <title>Genome analysis of coral dinoflagellate symbionts highlights evolutionary adaptations to a symbiotic lifestyle.</title>
        <authorList>
            <person name="Aranda M."/>
            <person name="Li Y."/>
            <person name="Liew Y.J."/>
            <person name="Baumgarten S."/>
            <person name="Simakov O."/>
            <person name="Wilson M."/>
            <person name="Piel J."/>
            <person name="Ashoor H."/>
            <person name="Bougouffa S."/>
            <person name="Bajic V.B."/>
            <person name="Ryu T."/>
            <person name="Ravasi T."/>
            <person name="Bayer T."/>
            <person name="Micklem G."/>
            <person name="Kim H."/>
            <person name="Bhak J."/>
            <person name="Lajeunesse T.C."/>
            <person name="Voolstra C.R."/>
        </authorList>
    </citation>
    <scope>NUCLEOTIDE SEQUENCE [LARGE SCALE GENOMIC DNA]</scope>
    <source>
        <strain evidence="2 3">CCMP2467</strain>
    </source>
</reference>
<dbReference type="Proteomes" id="UP000186817">
    <property type="component" value="Unassembled WGS sequence"/>
</dbReference>
<organism evidence="2 3">
    <name type="scientific">Symbiodinium microadriaticum</name>
    <name type="common">Dinoflagellate</name>
    <name type="synonym">Zooxanthella microadriatica</name>
    <dbReference type="NCBI Taxonomy" id="2951"/>
    <lineage>
        <taxon>Eukaryota</taxon>
        <taxon>Sar</taxon>
        <taxon>Alveolata</taxon>
        <taxon>Dinophyceae</taxon>
        <taxon>Suessiales</taxon>
        <taxon>Symbiodiniaceae</taxon>
        <taxon>Symbiodinium</taxon>
    </lineage>
</organism>
<evidence type="ECO:0000256" key="1">
    <source>
        <dbReference type="SAM" id="MobiDB-lite"/>
    </source>
</evidence>
<evidence type="ECO:0000313" key="2">
    <source>
        <dbReference type="EMBL" id="OLQ11609.1"/>
    </source>
</evidence>
<accession>A0A1Q9EW29</accession>
<protein>
    <submittedName>
        <fullName evidence="2">Uncharacterized protein</fullName>
    </submittedName>
</protein>
<comment type="caution">
    <text evidence="2">The sequence shown here is derived from an EMBL/GenBank/DDBJ whole genome shotgun (WGS) entry which is preliminary data.</text>
</comment>
<keyword evidence="3" id="KW-1185">Reference proteome</keyword>
<dbReference type="AlphaFoldDB" id="A0A1Q9EW29"/>
<name>A0A1Q9EW29_SYMMI</name>
<gene>
    <name evidence="2" type="ORF">AK812_SmicGene4542</name>
</gene>
<dbReference type="OrthoDB" id="413108at2759"/>